<dbReference type="Proteomes" id="UP001501725">
    <property type="component" value="Unassembled WGS sequence"/>
</dbReference>
<sequence>MDKKYWEEYYSTHRQVNEPSLFARFVAENYAGEGEKDLIELGCGDGRDAIYFNKQGLNVTAVDQASGQIEYLEDKFKDQSGINFVCGDFTQLGTEHTYDLVYSRFTLHSITESEQARVLNWAYNQLNKGGLFCIEVRGKKNELYQKGTQVAGDPDAYIYDDHYRRFLDFEGLCAQLKGLQFSVEFAQEADGFAPFKDTNETFIRVVSRK</sequence>
<dbReference type="EMBL" id="BAABGY010000002">
    <property type="protein sequence ID" value="GAA4322431.1"/>
    <property type="molecule type" value="Genomic_DNA"/>
</dbReference>
<proteinExistence type="predicted"/>
<gene>
    <name evidence="3" type="ORF">GCM10023184_08810</name>
</gene>
<comment type="caution">
    <text evidence="3">The sequence shown here is derived from an EMBL/GenBank/DDBJ whole genome shotgun (WGS) entry which is preliminary data.</text>
</comment>
<reference evidence="4" key="1">
    <citation type="journal article" date="2019" name="Int. J. Syst. Evol. Microbiol.">
        <title>The Global Catalogue of Microorganisms (GCM) 10K type strain sequencing project: providing services to taxonomists for standard genome sequencing and annotation.</title>
        <authorList>
            <consortium name="The Broad Institute Genomics Platform"/>
            <consortium name="The Broad Institute Genome Sequencing Center for Infectious Disease"/>
            <person name="Wu L."/>
            <person name="Ma J."/>
        </authorList>
    </citation>
    <scope>NUCLEOTIDE SEQUENCE [LARGE SCALE GENOMIC DNA]</scope>
    <source>
        <strain evidence="4">JCM 17919</strain>
    </source>
</reference>
<evidence type="ECO:0000313" key="4">
    <source>
        <dbReference type="Proteomes" id="UP001501725"/>
    </source>
</evidence>
<dbReference type="PANTHER" id="PTHR43861">
    <property type="entry name" value="TRANS-ACONITATE 2-METHYLTRANSFERASE-RELATED"/>
    <property type="match status" value="1"/>
</dbReference>
<evidence type="ECO:0000256" key="1">
    <source>
        <dbReference type="ARBA" id="ARBA00022679"/>
    </source>
</evidence>
<protein>
    <recommendedName>
        <fullName evidence="2">Methyltransferase domain-containing protein</fullName>
    </recommendedName>
</protein>
<dbReference type="InterPro" id="IPR029063">
    <property type="entry name" value="SAM-dependent_MTases_sf"/>
</dbReference>
<evidence type="ECO:0000259" key="2">
    <source>
        <dbReference type="Pfam" id="PF13649"/>
    </source>
</evidence>
<dbReference type="RefSeq" id="WP_345253703.1">
    <property type="nucleotide sequence ID" value="NZ_BAABGY010000002.1"/>
</dbReference>
<dbReference type="InterPro" id="IPR041698">
    <property type="entry name" value="Methyltransf_25"/>
</dbReference>
<name>A0ABP8GDP9_9BACT</name>
<keyword evidence="1" id="KW-0808">Transferase</keyword>
<evidence type="ECO:0000313" key="3">
    <source>
        <dbReference type="EMBL" id="GAA4322431.1"/>
    </source>
</evidence>
<keyword evidence="4" id="KW-1185">Reference proteome</keyword>
<feature type="domain" description="Methyltransferase" evidence="2">
    <location>
        <begin position="39"/>
        <end position="130"/>
    </location>
</feature>
<organism evidence="3 4">
    <name type="scientific">Flaviaesturariibacter amylovorans</name>
    <dbReference type="NCBI Taxonomy" id="1084520"/>
    <lineage>
        <taxon>Bacteria</taxon>
        <taxon>Pseudomonadati</taxon>
        <taxon>Bacteroidota</taxon>
        <taxon>Chitinophagia</taxon>
        <taxon>Chitinophagales</taxon>
        <taxon>Chitinophagaceae</taxon>
        <taxon>Flaviaestuariibacter</taxon>
    </lineage>
</organism>
<dbReference type="CDD" id="cd02440">
    <property type="entry name" value="AdoMet_MTases"/>
    <property type="match status" value="1"/>
</dbReference>
<accession>A0ABP8GDP9</accession>
<dbReference type="Gene3D" id="3.40.50.150">
    <property type="entry name" value="Vaccinia Virus protein VP39"/>
    <property type="match status" value="1"/>
</dbReference>
<dbReference type="Pfam" id="PF13649">
    <property type="entry name" value="Methyltransf_25"/>
    <property type="match status" value="1"/>
</dbReference>
<dbReference type="SUPFAM" id="SSF53335">
    <property type="entry name" value="S-adenosyl-L-methionine-dependent methyltransferases"/>
    <property type="match status" value="1"/>
</dbReference>